<name>A0ABV8V3A9_9GAMM</name>
<comment type="caution">
    <text evidence="2">The sequence shown here is derived from an EMBL/GenBank/DDBJ whole genome shotgun (WGS) entry which is preliminary data.</text>
</comment>
<evidence type="ECO:0000313" key="3">
    <source>
        <dbReference type="Proteomes" id="UP001595840"/>
    </source>
</evidence>
<feature type="domain" description="DUF4136" evidence="1">
    <location>
        <begin position="42"/>
        <end position="189"/>
    </location>
</feature>
<dbReference type="EMBL" id="JBHSCX010000003">
    <property type="protein sequence ID" value="MFC4361407.1"/>
    <property type="molecule type" value="Genomic_DNA"/>
</dbReference>
<dbReference type="InterPro" id="IPR025411">
    <property type="entry name" value="DUF4136"/>
</dbReference>
<accession>A0ABV8V3A9</accession>
<sequence>MDIVKRSMFQTLLRMAVVLLGAAVLASCSSIKVMETQAASKSLSTAKTYAWQSEPVTSSALMKQFDQSVRKAVNAQLQQRGYQLVVNDQADFLVDYRFTEIQASTASAGDTVEYGGWQRDNDGMNFVGWSDDPAMSEYPVGVLNLALLSPKDNAELWEVYGSKMLDETRNIDHIEANVKRVVKRLFSDFKRKAN</sequence>
<evidence type="ECO:0000259" key="1">
    <source>
        <dbReference type="Pfam" id="PF13590"/>
    </source>
</evidence>
<evidence type="ECO:0000313" key="2">
    <source>
        <dbReference type="EMBL" id="MFC4361407.1"/>
    </source>
</evidence>
<dbReference type="Proteomes" id="UP001595840">
    <property type="component" value="Unassembled WGS sequence"/>
</dbReference>
<organism evidence="2 3">
    <name type="scientific">Simiduia curdlanivorans</name>
    <dbReference type="NCBI Taxonomy" id="1492769"/>
    <lineage>
        <taxon>Bacteria</taxon>
        <taxon>Pseudomonadati</taxon>
        <taxon>Pseudomonadota</taxon>
        <taxon>Gammaproteobacteria</taxon>
        <taxon>Cellvibrionales</taxon>
        <taxon>Cellvibrionaceae</taxon>
        <taxon>Simiduia</taxon>
    </lineage>
</organism>
<dbReference type="RefSeq" id="WP_290259748.1">
    <property type="nucleotide sequence ID" value="NZ_JAUFQG010000004.1"/>
</dbReference>
<proteinExistence type="predicted"/>
<dbReference type="Pfam" id="PF13590">
    <property type="entry name" value="DUF4136"/>
    <property type="match status" value="1"/>
</dbReference>
<dbReference type="PROSITE" id="PS51257">
    <property type="entry name" value="PROKAR_LIPOPROTEIN"/>
    <property type="match status" value="1"/>
</dbReference>
<keyword evidence="3" id="KW-1185">Reference proteome</keyword>
<protein>
    <submittedName>
        <fullName evidence="2">DUF4136 domain-containing protein</fullName>
    </submittedName>
</protein>
<dbReference type="Gene3D" id="3.30.160.670">
    <property type="match status" value="1"/>
</dbReference>
<reference evidence="3" key="1">
    <citation type="journal article" date="2019" name="Int. J. Syst. Evol. Microbiol.">
        <title>The Global Catalogue of Microorganisms (GCM) 10K type strain sequencing project: providing services to taxonomists for standard genome sequencing and annotation.</title>
        <authorList>
            <consortium name="The Broad Institute Genomics Platform"/>
            <consortium name="The Broad Institute Genome Sequencing Center for Infectious Disease"/>
            <person name="Wu L."/>
            <person name="Ma J."/>
        </authorList>
    </citation>
    <scope>NUCLEOTIDE SEQUENCE [LARGE SCALE GENOMIC DNA]</scope>
    <source>
        <strain evidence="3">CECT 8570</strain>
    </source>
</reference>
<gene>
    <name evidence="2" type="ORF">ACFOX3_03785</name>
</gene>